<keyword evidence="7" id="KW-0812">Transmembrane</keyword>
<dbReference type="Gene3D" id="1.10.8.640">
    <property type="entry name" value="Cytochrome C biogenesis protein"/>
    <property type="match status" value="1"/>
</dbReference>
<feature type="domain" description="CcmH/CycL/Ccl2/NrfF N-terminal" evidence="8">
    <location>
        <begin position="11"/>
        <end position="149"/>
    </location>
</feature>
<name>A0A2N5Y4D6_9GAMM</name>
<evidence type="ECO:0000259" key="8">
    <source>
        <dbReference type="Pfam" id="PF03918"/>
    </source>
</evidence>
<comment type="function">
    <text evidence="7">Possible subunit of a heme lyase.</text>
</comment>
<feature type="chain" id="PRO_5014490416" description="Cytochrome c-type biogenesis protein" evidence="7">
    <location>
        <begin position="23"/>
        <end position="156"/>
    </location>
</feature>
<evidence type="ECO:0000256" key="5">
    <source>
        <dbReference type="ARBA" id="ARBA00022748"/>
    </source>
</evidence>
<dbReference type="PANTHER" id="PTHR47870:SF1">
    <property type="entry name" value="CYTOCHROME C-TYPE BIOGENESIS PROTEIN CCMH"/>
    <property type="match status" value="1"/>
</dbReference>
<feature type="signal peptide" evidence="7">
    <location>
        <begin position="1"/>
        <end position="22"/>
    </location>
</feature>
<evidence type="ECO:0000256" key="2">
    <source>
        <dbReference type="ARBA" id="ARBA00022617"/>
    </source>
</evidence>
<evidence type="ECO:0000256" key="4">
    <source>
        <dbReference type="ARBA" id="ARBA00022729"/>
    </source>
</evidence>
<dbReference type="AlphaFoldDB" id="A0A2N5Y4D6"/>
<dbReference type="InterPro" id="IPR038297">
    <property type="entry name" value="CcmH/CycL/NrfF/Ccl2_sf"/>
</dbReference>
<dbReference type="RefSeq" id="WP_101520862.1">
    <property type="nucleotide sequence ID" value="NZ_PKLZ01000003.1"/>
</dbReference>
<dbReference type="Pfam" id="PF03918">
    <property type="entry name" value="CcmH"/>
    <property type="match status" value="1"/>
</dbReference>
<gene>
    <name evidence="9" type="ORF">CWI75_07595</name>
</gene>
<keyword evidence="6 7" id="KW-0408">Iron</keyword>
<dbReference type="OrthoDB" id="9804975at2"/>
<keyword evidence="2 7" id="KW-0349">Heme</keyword>
<keyword evidence="7" id="KW-1133">Transmembrane helix</keyword>
<keyword evidence="10" id="KW-1185">Reference proteome</keyword>
<organism evidence="9 10">
    <name type="scientific">Kineobactrum sediminis</name>
    <dbReference type="NCBI Taxonomy" id="1905677"/>
    <lineage>
        <taxon>Bacteria</taxon>
        <taxon>Pseudomonadati</taxon>
        <taxon>Pseudomonadota</taxon>
        <taxon>Gammaproteobacteria</taxon>
        <taxon>Cellvibrionales</taxon>
        <taxon>Halieaceae</taxon>
        <taxon>Kineobactrum</taxon>
    </lineage>
</organism>
<evidence type="ECO:0000256" key="7">
    <source>
        <dbReference type="RuleBase" id="RU364112"/>
    </source>
</evidence>
<dbReference type="GO" id="GO:0017004">
    <property type="term" value="P:cytochrome complex assembly"/>
    <property type="evidence" value="ECO:0007669"/>
    <property type="project" value="UniProtKB-KW"/>
</dbReference>
<dbReference type="GO" id="GO:0046872">
    <property type="term" value="F:metal ion binding"/>
    <property type="evidence" value="ECO:0007669"/>
    <property type="project" value="UniProtKB-KW"/>
</dbReference>
<dbReference type="PANTHER" id="PTHR47870">
    <property type="entry name" value="CYTOCHROME C-TYPE BIOGENESIS PROTEIN CCMH"/>
    <property type="match status" value="1"/>
</dbReference>
<keyword evidence="7" id="KW-0472">Membrane</keyword>
<comment type="caution">
    <text evidence="9">The sequence shown here is derived from an EMBL/GenBank/DDBJ whole genome shotgun (WGS) entry which is preliminary data.</text>
</comment>
<dbReference type="FunFam" id="1.10.8.640:FF:000001">
    <property type="entry name" value="Cytochrome c-type biogenesis protein"/>
    <property type="match status" value="1"/>
</dbReference>
<feature type="transmembrane region" description="Helical" evidence="7">
    <location>
        <begin position="106"/>
        <end position="127"/>
    </location>
</feature>
<protein>
    <recommendedName>
        <fullName evidence="7">Cytochrome c-type biogenesis protein</fullName>
    </recommendedName>
</protein>
<dbReference type="Proteomes" id="UP000234845">
    <property type="component" value="Unassembled WGS sequence"/>
</dbReference>
<reference evidence="10" key="1">
    <citation type="submission" date="2017-11" db="EMBL/GenBank/DDBJ databases">
        <title>The draft genome sequence of Chromatocurvus sp. F02.</title>
        <authorList>
            <person name="Du Z.-J."/>
            <person name="Chang Y.-Q."/>
        </authorList>
    </citation>
    <scope>NUCLEOTIDE SEQUENCE [LARGE SCALE GENOMIC DNA]</scope>
    <source>
        <strain evidence="10">F02</strain>
    </source>
</reference>
<comment type="similarity">
    <text evidence="1 7">Belongs to the CcmH/CycL/Ccl2/NrfF family.</text>
</comment>
<accession>A0A2N5Y4D6</accession>
<sequence length="156" mass="17604">MKLIRLCGLALFTLLLALPATAVIETYEFSDRELELRYRELSQELRCPKCQNQNIADSNAPISQDLRRLLHQQLEAGATDAEILNFMVARYGEFVRYRPSFNGVAVLLWLAPILLLLIGVASVLLMMRGRRQQSTALDPAEQQELSALLATTEKDD</sequence>
<dbReference type="InterPro" id="IPR005616">
    <property type="entry name" value="CcmH/CycL/Ccl2/NrfF_N"/>
</dbReference>
<keyword evidence="4 7" id="KW-0732">Signal</keyword>
<evidence type="ECO:0000313" key="10">
    <source>
        <dbReference type="Proteomes" id="UP000234845"/>
    </source>
</evidence>
<dbReference type="CDD" id="cd16378">
    <property type="entry name" value="CcmH_N"/>
    <property type="match status" value="1"/>
</dbReference>
<evidence type="ECO:0000256" key="3">
    <source>
        <dbReference type="ARBA" id="ARBA00022723"/>
    </source>
</evidence>
<dbReference type="InterPro" id="IPR051263">
    <property type="entry name" value="C-type_cytochrome_biogenesis"/>
</dbReference>
<proteinExistence type="inferred from homology"/>
<keyword evidence="5" id="KW-0201">Cytochrome c-type biogenesis</keyword>
<dbReference type="EMBL" id="PKLZ01000003">
    <property type="protein sequence ID" value="PLW83261.1"/>
    <property type="molecule type" value="Genomic_DNA"/>
</dbReference>
<evidence type="ECO:0000256" key="6">
    <source>
        <dbReference type="ARBA" id="ARBA00023004"/>
    </source>
</evidence>
<dbReference type="GO" id="GO:0005886">
    <property type="term" value="C:plasma membrane"/>
    <property type="evidence" value="ECO:0007669"/>
    <property type="project" value="TreeGrafter"/>
</dbReference>
<evidence type="ECO:0000256" key="1">
    <source>
        <dbReference type="ARBA" id="ARBA00010342"/>
    </source>
</evidence>
<keyword evidence="3 7" id="KW-0479">Metal-binding</keyword>
<evidence type="ECO:0000313" key="9">
    <source>
        <dbReference type="EMBL" id="PLW83261.1"/>
    </source>
</evidence>